<keyword evidence="1" id="KW-0472">Membrane</keyword>
<keyword evidence="1" id="KW-1133">Transmembrane helix</keyword>
<sequence>MDKTPTSLPSSSTGRCLMFFWIMSAALIALLLFAAGCGAVDHAKVTQRLEQRVAKLEKRWAEYIS</sequence>
<accession>A0A0F9J822</accession>
<name>A0A0F9J822_9ZZZZ</name>
<gene>
    <name evidence="2" type="ORF">LCGC14_1856500</name>
</gene>
<proteinExistence type="predicted"/>
<feature type="transmembrane region" description="Helical" evidence="1">
    <location>
        <begin position="20"/>
        <end position="40"/>
    </location>
</feature>
<evidence type="ECO:0000313" key="2">
    <source>
        <dbReference type="EMBL" id="KKL95252.1"/>
    </source>
</evidence>
<keyword evidence="1" id="KW-0812">Transmembrane</keyword>
<protein>
    <submittedName>
        <fullName evidence="2">Uncharacterized protein</fullName>
    </submittedName>
</protein>
<dbReference type="AlphaFoldDB" id="A0A0F9J822"/>
<evidence type="ECO:0000256" key="1">
    <source>
        <dbReference type="SAM" id="Phobius"/>
    </source>
</evidence>
<feature type="non-terminal residue" evidence="2">
    <location>
        <position position="65"/>
    </location>
</feature>
<dbReference type="EMBL" id="LAZR01018723">
    <property type="protein sequence ID" value="KKL95252.1"/>
    <property type="molecule type" value="Genomic_DNA"/>
</dbReference>
<comment type="caution">
    <text evidence="2">The sequence shown here is derived from an EMBL/GenBank/DDBJ whole genome shotgun (WGS) entry which is preliminary data.</text>
</comment>
<organism evidence="2">
    <name type="scientific">marine sediment metagenome</name>
    <dbReference type="NCBI Taxonomy" id="412755"/>
    <lineage>
        <taxon>unclassified sequences</taxon>
        <taxon>metagenomes</taxon>
        <taxon>ecological metagenomes</taxon>
    </lineage>
</organism>
<reference evidence="2" key="1">
    <citation type="journal article" date="2015" name="Nature">
        <title>Complex archaea that bridge the gap between prokaryotes and eukaryotes.</title>
        <authorList>
            <person name="Spang A."/>
            <person name="Saw J.H."/>
            <person name="Jorgensen S.L."/>
            <person name="Zaremba-Niedzwiedzka K."/>
            <person name="Martijn J."/>
            <person name="Lind A.E."/>
            <person name="van Eijk R."/>
            <person name="Schleper C."/>
            <person name="Guy L."/>
            <person name="Ettema T.J."/>
        </authorList>
    </citation>
    <scope>NUCLEOTIDE SEQUENCE</scope>
</reference>